<keyword evidence="1" id="KW-0472">Membrane</keyword>
<evidence type="ECO:0000313" key="3">
    <source>
        <dbReference type="Proteomes" id="UP001607151"/>
    </source>
</evidence>
<accession>A0ABW7IYL4</accession>
<organism evidence="2 3">
    <name type="scientific">Vibrio rumoiensis</name>
    <dbReference type="NCBI Taxonomy" id="76258"/>
    <lineage>
        <taxon>Bacteria</taxon>
        <taxon>Pseudomonadati</taxon>
        <taxon>Pseudomonadota</taxon>
        <taxon>Gammaproteobacteria</taxon>
        <taxon>Vibrionales</taxon>
        <taxon>Vibrionaceae</taxon>
        <taxon>Vibrio</taxon>
    </lineage>
</organism>
<keyword evidence="1" id="KW-1133">Transmembrane helix</keyword>
<dbReference type="EMBL" id="JBIHSN010000003">
    <property type="protein sequence ID" value="MFH0266761.1"/>
    <property type="molecule type" value="Genomic_DNA"/>
</dbReference>
<feature type="transmembrane region" description="Helical" evidence="1">
    <location>
        <begin position="195"/>
        <end position="213"/>
    </location>
</feature>
<dbReference type="SUPFAM" id="SSF140990">
    <property type="entry name" value="FtsH protease domain-like"/>
    <property type="match status" value="1"/>
</dbReference>
<feature type="transmembrane region" description="Helical" evidence="1">
    <location>
        <begin position="95"/>
        <end position="119"/>
    </location>
</feature>
<gene>
    <name evidence="2" type="ORF">ACGRQ9_15045</name>
</gene>
<dbReference type="InterPro" id="IPR037219">
    <property type="entry name" value="Peptidase_M41-like"/>
</dbReference>
<feature type="transmembrane region" description="Helical" evidence="1">
    <location>
        <begin position="233"/>
        <end position="256"/>
    </location>
</feature>
<evidence type="ECO:0000256" key="1">
    <source>
        <dbReference type="SAM" id="Phobius"/>
    </source>
</evidence>
<dbReference type="Proteomes" id="UP001607151">
    <property type="component" value="Unassembled WGS sequence"/>
</dbReference>
<feature type="transmembrane region" description="Helical" evidence="1">
    <location>
        <begin position="42"/>
        <end position="65"/>
    </location>
</feature>
<evidence type="ECO:0000313" key="2">
    <source>
        <dbReference type="EMBL" id="MFH0266761.1"/>
    </source>
</evidence>
<proteinExistence type="predicted"/>
<feature type="transmembrane region" description="Helical" evidence="1">
    <location>
        <begin position="6"/>
        <end position="30"/>
    </location>
</feature>
<sequence length="258" mass="29071">MKRIMIGLAVFLLVVTFVIGLQQIFMKLLGPRVIENRLSKGLFYFSAMVGTPIHEASHALVALIFGHKIHKISWFQIGKDGRLGYVDHNWNQRSLYQSIGVFFIAIAPLLAGFSVIVILQHFLAMPTIKPFVLNVDVANFYTVSAAALHYCGYVIETFIHSALSSRQHALTLLLACLICFHCIPSRGDFNNALKGSVIVLFVVGILWTVSFYFNLFHQQWMLAAFNFSINVSGFLLATALLSMGWWLILVIPSLFFRR</sequence>
<name>A0ABW7IYL4_9VIBR</name>
<comment type="caution">
    <text evidence="2">The sequence shown here is derived from an EMBL/GenBank/DDBJ whole genome shotgun (WGS) entry which is preliminary data.</text>
</comment>
<dbReference type="RefSeq" id="WP_394608412.1">
    <property type="nucleotide sequence ID" value="NZ_JBIHSJ010000004.1"/>
</dbReference>
<keyword evidence="1" id="KW-0812">Transmembrane</keyword>
<feature type="transmembrane region" description="Helical" evidence="1">
    <location>
        <begin position="131"/>
        <end position="155"/>
    </location>
</feature>
<keyword evidence="3" id="KW-1185">Reference proteome</keyword>
<protein>
    <submittedName>
        <fullName evidence="2">Uncharacterized protein</fullName>
    </submittedName>
</protein>
<feature type="transmembrane region" description="Helical" evidence="1">
    <location>
        <begin position="167"/>
        <end position="183"/>
    </location>
</feature>
<reference evidence="2 3" key="1">
    <citation type="submission" date="2024-10" db="EMBL/GenBank/DDBJ databases">
        <authorList>
            <person name="Yibar A."/>
            <person name="Saticioglu I.B."/>
            <person name="Duman M."/>
            <person name="Ajmi N."/>
            <person name="Gurler F."/>
            <person name="Ay H."/>
            <person name="Onuk E."/>
            <person name="Guler S."/>
            <person name="Romalde J.L."/>
        </authorList>
    </citation>
    <scope>NUCLEOTIDE SEQUENCE [LARGE SCALE GENOMIC DNA]</scope>
    <source>
        <strain evidence="2 3">14-MA-B</strain>
    </source>
</reference>